<proteinExistence type="predicted"/>
<evidence type="ECO:0000313" key="2">
    <source>
        <dbReference type="Proteomes" id="UP000561459"/>
    </source>
</evidence>
<reference evidence="1 2" key="1">
    <citation type="submission" date="2020-08" db="EMBL/GenBank/DDBJ databases">
        <title>Genomic Encyclopedia of Type Strains, Phase IV (KMG-IV): sequencing the most valuable type-strain genomes for metagenomic binning, comparative biology and taxonomic classification.</title>
        <authorList>
            <person name="Goeker M."/>
        </authorList>
    </citation>
    <scope>NUCLEOTIDE SEQUENCE [LARGE SCALE GENOMIC DNA]</scope>
    <source>
        <strain evidence="1 2">DSM 27568</strain>
    </source>
</reference>
<keyword evidence="2" id="KW-1185">Reference proteome</keyword>
<gene>
    <name evidence="1" type="ORF">GGR39_002331</name>
</gene>
<name>A0A7W6C2Z7_9SPHN</name>
<dbReference type="Proteomes" id="UP000561459">
    <property type="component" value="Unassembled WGS sequence"/>
</dbReference>
<evidence type="ECO:0000313" key="1">
    <source>
        <dbReference type="EMBL" id="MBB3940674.1"/>
    </source>
</evidence>
<protein>
    <submittedName>
        <fullName evidence="1">Uncharacterized protein</fullName>
    </submittedName>
</protein>
<comment type="caution">
    <text evidence="1">The sequence shown here is derived from an EMBL/GenBank/DDBJ whole genome shotgun (WGS) entry which is preliminary data.</text>
</comment>
<dbReference type="AlphaFoldDB" id="A0A7W6C2Z7"/>
<accession>A0A7W6C2Z7</accession>
<sequence>MNTEQKQAALMNVQREIGRIAAGGGTFQDITKATDYRAFTPAPKDARLKIEGRTKTGNELPSFGRWLLVQPATGLRAALITAAKADRQFPLDGTADDVRARLSACGAEGDMFEALDDAELDWCAL</sequence>
<dbReference type="RefSeq" id="WP_246388647.1">
    <property type="nucleotide sequence ID" value="NZ_JACIDY010000005.1"/>
</dbReference>
<dbReference type="EMBL" id="JACIDY010000005">
    <property type="protein sequence ID" value="MBB3940674.1"/>
    <property type="molecule type" value="Genomic_DNA"/>
</dbReference>
<organism evidence="1 2">
    <name type="scientific">Novosphingobium fluoreni</name>
    <dbReference type="NCBI Taxonomy" id="1391222"/>
    <lineage>
        <taxon>Bacteria</taxon>
        <taxon>Pseudomonadati</taxon>
        <taxon>Pseudomonadota</taxon>
        <taxon>Alphaproteobacteria</taxon>
        <taxon>Sphingomonadales</taxon>
        <taxon>Sphingomonadaceae</taxon>
        <taxon>Novosphingobium</taxon>
    </lineage>
</organism>